<dbReference type="AlphaFoldDB" id="A0A3B4Y135"/>
<evidence type="ECO:0000313" key="7">
    <source>
        <dbReference type="Proteomes" id="UP000261360"/>
    </source>
</evidence>
<dbReference type="Gene3D" id="2.40.128.20">
    <property type="match status" value="1"/>
</dbReference>
<organism evidence="6 7">
    <name type="scientific">Seriola lalandi dorsalis</name>
    <dbReference type="NCBI Taxonomy" id="1841481"/>
    <lineage>
        <taxon>Eukaryota</taxon>
        <taxon>Metazoa</taxon>
        <taxon>Chordata</taxon>
        <taxon>Craniata</taxon>
        <taxon>Vertebrata</taxon>
        <taxon>Euteleostomi</taxon>
        <taxon>Actinopterygii</taxon>
        <taxon>Neopterygii</taxon>
        <taxon>Teleostei</taxon>
        <taxon>Neoteleostei</taxon>
        <taxon>Acanthomorphata</taxon>
        <taxon>Carangaria</taxon>
        <taxon>Carangiformes</taxon>
        <taxon>Carangidae</taxon>
        <taxon>Seriola</taxon>
    </lineage>
</organism>
<keyword evidence="4" id="KW-0325">Glycoprotein</keyword>
<name>A0A3B4Y135_SERLL</name>
<dbReference type="InterPro" id="IPR012674">
    <property type="entry name" value="Calycin"/>
</dbReference>
<keyword evidence="2" id="KW-0964">Secreted</keyword>
<dbReference type="Proteomes" id="UP000261360">
    <property type="component" value="Unplaced"/>
</dbReference>
<evidence type="ECO:0000256" key="1">
    <source>
        <dbReference type="ARBA" id="ARBA00004613"/>
    </source>
</evidence>
<protein>
    <recommendedName>
        <fullName evidence="8">Apolipoprotein M</fullName>
    </recommendedName>
</protein>
<reference evidence="6" key="2">
    <citation type="submission" date="2025-09" db="UniProtKB">
        <authorList>
            <consortium name="Ensembl"/>
        </authorList>
    </citation>
    <scope>IDENTIFICATION</scope>
</reference>
<dbReference type="PANTHER" id="PTHR11967:SF2">
    <property type="entry name" value="ALPHA-1-ACID GLYCOPROTEIN 1"/>
    <property type="match status" value="1"/>
</dbReference>
<reference evidence="6" key="1">
    <citation type="submission" date="2025-08" db="UniProtKB">
        <authorList>
            <consortium name="Ensembl"/>
        </authorList>
    </citation>
    <scope>IDENTIFICATION</scope>
</reference>
<dbReference type="PANTHER" id="PTHR11967">
    <property type="entry name" value="ALPHA-1-ACID GLYCOPROTEIN"/>
    <property type="match status" value="1"/>
</dbReference>
<dbReference type="GO" id="GO:0005576">
    <property type="term" value="C:extracellular region"/>
    <property type="evidence" value="ECO:0007669"/>
    <property type="project" value="UniProtKB-SubCell"/>
</dbReference>
<sequence>MFAVFATVLCLVSVSRSAPLACENLVRPLERLDPLHLEGRWTLVAGSLNDSADAATLKGRDSVTIDFNNSTYTQVNRVGDKCDYDLLNITFEGHIMSLQTRNYNFSGTFFQTSCPDCAVLSLDVKSQSFKSVDLYLFSRRREVKPKEMEDFRAQVECLNMPAPVVMDPTKELCPEQVHNTDDASQSASRRCFLNNLQCK</sequence>
<comment type="subcellular location">
    <subcellularLocation>
        <location evidence="1">Secreted</location>
    </subcellularLocation>
</comment>
<evidence type="ECO:0008006" key="8">
    <source>
        <dbReference type="Google" id="ProtNLM"/>
    </source>
</evidence>
<feature type="chain" id="PRO_5017233981" description="Apolipoprotein M" evidence="5">
    <location>
        <begin position="18"/>
        <end position="199"/>
    </location>
</feature>
<dbReference type="SUPFAM" id="SSF50814">
    <property type="entry name" value="Lipocalins"/>
    <property type="match status" value="1"/>
</dbReference>
<evidence type="ECO:0000256" key="5">
    <source>
        <dbReference type="SAM" id="SignalP"/>
    </source>
</evidence>
<evidence type="ECO:0000313" key="6">
    <source>
        <dbReference type="Ensembl" id="ENSSLDP00000021618.1"/>
    </source>
</evidence>
<evidence type="ECO:0000256" key="2">
    <source>
        <dbReference type="ARBA" id="ARBA00022525"/>
    </source>
</evidence>
<feature type="signal peptide" evidence="5">
    <location>
        <begin position="1"/>
        <end position="17"/>
    </location>
</feature>
<keyword evidence="3 5" id="KW-0732">Signal</keyword>
<evidence type="ECO:0000256" key="3">
    <source>
        <dbReference type="ARBA" id="ARBA00022729"/>
    </source>
</evidence>
<evidence type="ECO:0000256" key="4">
    <source>
        <dbReference type="ARBA" id="ARBA00023180"/>
    </source>
</evidence>
<dbReference type="GeneTree" id="ENSGT00940000166223"/>
<proteinExistence type="predicted"/>
<accession>A0A3B4Y135</accession>
<dbReference type="Ensembl" id="ENSSLDT00000022329.1">
    <property type="protein sequence ID" value="ENSSLDP00000021618.1"/>
    <property type="gene ID" value="ENSSLDG00000016883.1"/>
</dbReference>
<keyword evidence="7" id="KW-1185">Reference proteome</keyword>